<dbReference type="EMBL" id="VKAD01000001">
    <property type="protein sequence ID" value="TXR53881.1"/>
    <property type="molecule type" value="Genomic_DNA"/>
</dbReference>
<feature type="domain" description="Calcineurin-like phosphoesterase" evidence="6">
    <location>
        <begin position="34"/>
        <end position="262"/>
    </location>
</feature>
<dbReference type="InterPro" id="IPR004843">
    <property type="entry name" value="Calcineurin-like_PHP"/>
</dbReference>
<dbReference type="AlphaFoldDB" id="A0A5C8Z9P3"/>
<dbReference type="GO" id="GO:0046872">
    <property type="term" value="F:metal ion binding"/>
    <property type="evidence" value="ECO:0007669"/>
    <property type="project" value="UniProtKB-KW"/>
</dbReference>
<dbReference type="OrthoDB" id="9803927at2"/>
<keyword evidence="3 5" id="KW-0732">Signal</keyword>
<dbReference type="PANTHER" id="PTHR11575:SF46">
    <property type="entry name" value="PROTEIN USHA"/>
    <property type="match status" value="1"/>
</dbReference>
<feature type="domain" description="5'-Nucleotidase C-terminal" evidence="7">
    <location>
        <begin position="412"/>
        <end position="559"/>
    </location>
</feature>
<dbReference type="GO" id="GO:0009166">
    <property type="term" value="P:nucleotide catabolic process"/>
    <property type="evidence" value="ECO:0007669"/>
    <property type="project" value="InterPro"/>
</dbReference>
<keyword evidence="9" id="KW-1185">Reference proteome</keyword>
<reference evidence="8 9" key="1">
    <citation type="submission" date="2019-07" db="EMBL/GenBank/DDBJ databases">
        <title>Reinekea sp. strain SSH23 genome sequencing and assembly.</title>
        <authorList>
            <person name="Kim I."/>
        </authorList>
    </citation>
    <scope>NUCLEOTIDE SEQUENCE [LARGE SCALE GENOMIC DNA]</scope>
    <source>
        <strain evidence="8 9">SSH23</strain>
    </source>
</reference>
<organism evidence="8 9">
    <name type="scientific">Reinekea thalattae</name>
    <dbReference type="NCBI Taxonomy" id="2593301"/>
    <lineage>
        <taxon>Bacteria</taxon>
        <taxon>Pseudomonadati</taxon>
        <taxon>Pseudomonadota</taxon>
        <taxon>Gammaproteobacteria</taxon>
        <taxon>Oceanospirillales</taxon>
        <taxon>Saccharospirillaceae</taxon>
        <taxon>Reinekea</taxon>
    </lineage>
</organism>
<accession>A0A5C8Z9P3</accession>
<dbReference type="PANTHER" id="PTHR11575">
    <property type="entry name" value="5'-NUCLEOTIDASE-RELATED"/>
    <property type="match status" value="1"/>
</dbReference>
<comment type="caution">
    <text evidence="8">The sequence shown here is derived from an EMBL/GenBank/DDBJ whole genome shotgun (WGS) entry which is preliminary data.</text>
</comment>
<feature type="chain" id="PRO_5023154904" evidence="5">
    <location>
        <begin position="25"/>
        <end position="611"/>
    </location>
</feature>
<dbReference type="Proteomes" id="UP000321764">
    <property type="component" value="Unassembled WGS sequence"/>
</dbReference>
<name>A0A5C8Z9P3_9GAMM</name>
<comment type="similarity">
    <text evidence="1 5">Belongs to the 5'-nucleotidase family.</text>
</comment>
<keyword evidence="5" id="KW-0378">Hydrolase</keyword>
<dbReference type="Pfam" id="PF00149">
    <property type="entry name" value="Metallophos"/>
    <property type="match status" value="1"/>
</dbReference>
<dbReference type="PROSITE" id="PS00786">
    <property type="entry name" value="5_NUCLEOTIDASE_2"/>
    <property type="match status" value="1"/>
</dbReference>
<dbReference type="GO" id="GO:0008253">
    <property type="term" value="F:5'-nucleotidase activity"/>
    <property type="evidence" value="ECO:0007669"/>
    <property type="project" value="InterPro"/>
</dbReference>
<evidence type="ECO:0000313" key="8">
    <source>
        <dbReference type="EMBL" id="TXR53881.1"/>
    </source>
</evidence>
<sequence length="611" mass="65167">MLRTTFATAAAASLLVTGCQMFTATPEPTQPLELKIVHINDHHSHLSASSGDLILGGESTRVSVGGFPAVVTKINELTNTSAPVVKIHAGDAITGDLFYTLFKGEADAALMNEACFDIFTLGNHEFDDGDAGLARFLDWLNSDADCSTDIISANVQPKVGVSPLAMESAEDYFTPYTIKEYNGEKVGFIGLDIALKTKYSSSPDADTKFLDEAKTAQKYINKLHKMGVNKVVLVTHYQYANDLALAAKLKGADVIIGGDSHTLLGDFASLGLDAAGPFPTNVVGADGNMVCVAQAWQYSAVVGELDVTWDENGVVTSCAGTPHLLVADSFKRKNADGDRVELTGAARQAVYADIEKSAEISIVKADASAQATLDSFSGQVDAMKGEVIGASSANLCLERVPGQGRSKLCDRATTASHGADISNIVAKAFRDMSKTSDIAIQNGGGVRVDVAEGPLTIGDAYTLLPFSNTIVELDMTGAEIHAVLEDALEFAIMEGGSTGAYPYASGLRWKVDASKAKGERFYDIEVMKKGESWKALDADASYKVATNDYIATGKDGYFTFGDVYNDGRVVNTYLDYAQSFVDYVQKVGTIDKLPMDEYSTQVFINKDGVKQ</sequence>
<dbReference type="PROSITE" id="PS51257">
    <property type="entry name" value="PROKAR_LIPOPROTEIN"/>
    <property type="match status" value="1"/>
</dbReference>
<dbReference type="Pfam" id="PF02872">
    <property type="entry name" value="5_nucleotid_C"/>
    <property type="match status" value="1"/>
</dbReference>
<dbReference type="InterPro" id="IPR008334">
    <property type="entry name" value="5'-Nucleotdase_C"/>
</dbReference>
<evidence type="ECO:0000313" key="9">
    <source>
        <dbReference type="Proteomes" id="UP000321764"/>
    </source>
</evidence>
<evidence type="ECO:0000259" key="6">
    <source>
        <dbReference type="Pfam" id="PF00149"/>
    </source>
</evidence>
<dbReference type="PRINTS" id="PR01607">
    <property type="entry name" value="APYRASEFAMLY"/>
</dbReference>
<evidence type="ECO:0000256" key="4">
    <source>
        <dbReference type="ARBA" id="ARBA00022741"/>
    </source>
</evidence>
<evidence type="ECO:0000259" key="7">
    <source>
        <dbReference type="Pfam" id="PF02872"/>
    </source>
</evidence>
<dbReference type="PROSITE" id="PS00785">
    <property type="entry name" value="5_NUCLEOTIDASE_1"/>
    <property type="match status" value="1"/>
</dbReference>
<dbReference type="Gene3D" id="3.60.21.10">
    <property type="match status" value="1"/>
</dbReference>
<dbReference type="SUPFAM" id="SSF56300">
    <property type="entry name" value="Metallo-dependent phosphatases"/>
    <property type="match status" value="1"/>
</dbReference>
<protein>
    <submittedName>
        <fullName evidence="8">NAD nucleotidase</fullName>
    </submittedName>
</protein>
<dbReference type="InterPro" id="IPR029052">
    <property type="entry name" value="Metallo-depent_PP-like"/>
</dbReference>
<dbReference type="Gene3D" id="3.90.780.10">
    <property type="entry name" value="5'-Nucleotidase, C-terminal domain"/>
    <property type="match status" value="1"/>
</dbReference>
<gene>
    <name evidence="8" type="primary">nadN</name>
    <name evidence="8" type="ORF">FME95_04830</name>
</gene>
<dbReference type="NCBIfam" id="TIGR01530">
    <property type="entry name" value="nadN"/>
    <property type="match status" value="1"/>
</dbReference>
<dbReference type="RefSeq" id="WP_147713280.1">
    <property type="nucleotide sequence ID" value="NZ_VKAD01000001.1"/>
</dbReference>
<keyword evidence="2" id="KW-0479">Metal-binding</keyword>
<evidence type="ECO:0000256" key="5">
    <source>
        <dbReference type="RuleBase" id="RU362119"/>
    </source>
</evidence>
<proteinExistence type="inferred from homology"/>
<dbReference type="InterPro" id="IPR006420">
    <property type="entry name" value="NadN"/>
</dbReference>
<dbReference type="InterPro" id="IPR036907">
    <property type="entry name" value="5'-Nucleotdase_C_sf"/>
</dbReference>
<feature type="signal peptide" evidence="5">
    <location>
        <begin position="1"/>
        <end position="24"/>
    </location>
</feature>
<evidence type="ECO:0000256" key="1">
    <source>
        <dbReference type="ARBA" id="ARBA00006654"/>
    </source>
</evidence>
<dbReference type="InterPro" id="IPR006146">
    <property type="entry name" value="5'-Nucleotdase_CS"/>
</dbReference>
<dbReference type="GO" id="GO:0030288">
    <property type="term" value="C:outer membrane-bounded periplasmic space"/>
    <property type="evidence" value="ECO:0007669"/>
    <property type="project" value="TreeGrafter"/>
</dbReference>
<dbReference type="GO" id="GO:0000166">
    <property type="term" value="F:nucleotide binding"/>
    <property type="evidence" value="ECO:0007669"/>
    <property type="project" value="UniProtKB-KW"/>
</dbReference>
<evidence type="ECO:0000256" key="2">
    <source>
        <dbReference type="ARBA" id="ARBA00022723"/>
    </source>
</evidence>
<evidence type="ECO:0000256" key="3">
    <source>
        <dbReference type="ARBA" id="ARBA00022729"/>
    </source>
</evidence>
<dbReference type="InterPro" id="IPR006179">
    <property type="entry name" value="5_nucleotidase/apyrase"/>
</dbReference>
<keyword evidence="4 5" id="KW-0547">Nucleotide-binding</keyword>
<dbReference type="SUPFAM" id="SSF55816">
    <property type="entry name" value="5'-nucleotidase (syn. UDP-sugar hydrolase), C-terminal domain"/>
    <property type="match status" value="1"/>
</dbReference>
<dbReference type="GO" id="GO:0008768">
    <property type="term" value="F:UDP-sugar diphosphatase activity"/>
    <property type="evidence" value="ECO:0007669"/>
    <property type="project" value="TreeGrafter"/>
</dbReference>